<dbReference type="PANTHER" id="PTHR20883">
    <property type="entry name" value="PHYTANOYL-COA DIOXYGENASE DOMAIN CONTAINING 1"/>
    <property type="match status" value="1"/>
</dbReference>
<organism evidence="2 3">
    <name type="scientific">Dimorphilus gyrociliatus</name>
    <dbReference type="NCBI Taxonomy" id="2664684"/>
    <lineage>
        <taxon>Eukaryota</taxon>
        <taxon>Metazoa</taxon>
        <taxon>Spiralia</taxon>
        <taxon>Lophotrochozoa</taxon>
        <taxon>Annelida</taxon>
        <taxon>Polychaeta</taxon>
        <taxon>Polychaeta incertae sedis</taxon>
        <taxon>Dinophilidae</taxon>
        <taxon>Dimorphilus</taxon>
    </lineage>
</organism>
<evidence type="ECO:0000313" key="3">
    <source>
        <dbReference type="Proteomes" id="UP000549394"/>
    </source>
</evidence>
<proteinExistence type="predicted"/>
<reference evidence="2 3" key="1">
    <citation type="submission" date="2020-08" db="EMBL/GenBank/DDBJ databases">
        <authorList>
            <person name="Hejnol A."/>
        </authorList>
    </citation>
    <scope>NUCLEOTIDE SEQUENCE [LARGE SCALE GENOMIC DNA]</scope>
</reference>
<comment type="cofactor">
    <cofactor evidence="1">
        <name>Fe cation</name>
        <dbReference type="ChEBI" id="CHEBI:24875"/>
    </cofactor>
</comment>
<keyword evidence="3" id="KW-1185">Reference proteome</keyword>
<dbReference type="PANTHER" id="PTHR20883:SF51">
    <property type="entry name" value="PHYTANOYL-COA HYDROXYLASE"/>
    <property type="match status" value="1"/>
</dbReference>
<dbReference type="SUPFAM" id="SSF51197">
    <property type="entry name" value="Clavaminate synthase-like"/>
    <property type="match status" value="1"/>
</dbReference>
<comment type="caution">
    <text evidence="2">The sequence shown here is derived from an EMBL/GenBank/DDBJ whole genome shotgun (WGS) entry which is preliminary data.</text>
</comment>
<dbReference type="OrthoDB" id="445007at2759"/>
<dbReference type="Pfam" id="PF05721">
    <property type="entry name" value="PhyH"/>
    <property type="match status" value="1"/>
</dbReference>
<dbReference type="InterPro" id="IPR008775">
    <property type="entry name" value="Phytyl_CoA_dOase-like"/>
</dbReference>
<name>A0A7I8W2Z3_9ANNE</name>
<sequence length="303" mass="34466">MDEKTCKIVKLRENSSVPEVVNTGKFQITSDMKAMYDEEGVICVRNLFSKEEIDHILKAITATDEITGKSWGRSDGEGRSVKLALWKHPGNDVTGMVARCKRIVDTCEALLGGEVYHYHTKLMMKDAKTGGKHLWHQDYGYWYKNGMLRPDVLTVFIPLDVCNKTNGGLQVVPGSHKAGRIEHLTVAEQTAANDERVQALCEHFGGKVYTDLQPGDTLFFHSNLLHTSDKNDSDMRRWCFLTAYNRADNDPIYKHHHPNYTPLSKVEDSAILECQNFTDMSGKEFLDPKDYDQHLRLKKSGYH</sequence>
<dbReference type="Proteomes" id="UP000549394">
    <property type="component" value="Unassembled WGS sequence"/>
</dbReference>
<accession>A0A7I8W2Z3</accession>
<dbReference type="EMBL" id="CAJFCJ010000016">
    <property type="protein sequence ID" value="CAD5122258.1"/>
    <property type="molecule type" value="Genomic_DNA"/>
</dbReference>
<gene>
    <name evidence="2" type="ORF">DGYR_LOCUS10085</name>
</gene>
<dbReference type="Gene3D" id="2.60.120.620">
    <property type="entry name" value="q2cbj1_9rhob like domain"/>
    <property type="match status" value="1"/>
</dbReference>
<evidence type="ECO:0000313" key="2">
    <source>
        <dbReference type="EMBL" id="CAD5122258.1"/>
    </source>
</evidence>
<evidence type="ECO:0000256" key="1">
    <source>
        <dbReference type="ARBA" id="ARBA00001962"/>
    </source>
</evidence>
<protein>
    <submittedName>
        <fullName evidence="2">DgyrCDS10703</fullName>
    </submittedName>
</protein>
<dbReference type="AlphaFoldDB" id="A0A7I8W2Z3"/>